<dbReference type="PANTHER" id="PTHR35279">
    <property type="match status" value="1"/>
</dbReference>
<dbReference type="PANTHER" id="PTHR35279:SF1">
    <property type="entry name" value="ARABINANASE_LEVANSUCRASE_INVERTASE"/>
    <property type="match status" value="1"/>
</dbReference>
<keyword evidence="1" id="KW-0378">Hydrolase</keyword>
<dbReference type="EMBL" id="JACIBY010000021">
    <property type="protein sequence ID" value="MBB3841830.1"/>
    <property type="molecule type" value="Genomic_DNA"/>
</dbReference>
<reference evidence="1 2" key="1">
    <citation type="submission" date="2020-08" db="EMBL/GenBank/DDBJ databases">
        <title>Genomic Encyclopedia of Type Strains, Phase IV (KMG-IV): sequencing the most valuable type-strain genomes for metagenomic binning, comparative biology and taxonomic classification.</title>
        <authorList>
            <person name="Goeker M."/>
        </authorList>
    </citation>
    <scope>NUCLEOTIDE SEQUENCE [LARGE SCALE GENOMIC DNA]</scope>
    <source>
        <strain evidence="1 2">DSM 17976</strain>
    </source>
</reference>
<comment type="caution">
    <text evidence="1">The sequence shown here is derived from an EMBL/GenBank/DDBJ whole genome shotgun (WGS) entry which is preliminary data.</text>
</comment>
<proteinExistence type="predicted"/>
<dbReference type="Proteomes" id="UP000541352">
    <property type="component" value="Unassembled WGS sequence"/>
</dbReference>
<dbReference type="AlphaFoldDB" id="A0A7W6ETG6"/>
<dbReference type="GO" id="GO:0016787">
    <property type="term" value="F:hydrolase activity"/>
    <property type="evidence" value="ECO:0007669"/>
    <property type="project" value="UniProtKB-KW"/>
</dbReference>
<protein>
    <submittedName>
        <fullName evidence="1">Putative GH43/DUF377 family glycosyl hydrolase</fullName>
    </submittedName>
</protein>
<organism evidence="1 2">
    <name type="scientific">Runella defluvii</name>
    <dbReference type="NCBI Taxonomy" id="370973"/>
    <lineage>
        <taxon>Bacteria</taxon>
        <taxon>Pseudomonadati</taxon>
        <taxon>Bacteroidota</taxon>
        <taxon>Cytophagia</taxon>
        <taxon>Cytophagales</taxon>
        <taxon>Spirosomataceae</taxon>
        <taxon>Runella</taxon>
    </lineage>
</organism>
<name>A0A7W6ETG6_9BACT</name>
<evidence type="ECO:0000313" key="2">
    <source>
        <dbReference type="Proteomes" id="UP000541352"/>
    </source>
</evidence>
<dbReference type="RefSeq" id="WP_229601480.1">
    <property type="nucleotide sequence ID" value="NZ_JACIBY010000021.1"/>
</dbReference>
<dbReference type="Gene3D" id="2.115.10.20">
    <property type="entry name" value="Glycosyl hydrolase domain, family 43"/>
    <property type="match status" value="2"/>
</dbReference>
<dbReference type="InterPro" id="IPR023296">
    <property type="entry name" value="Glyco_hydro_beta-prop_sf"/>
</dbReference>
<dbReference type="SUPFAM" id="SSF75005">
    <property type="entry name" value="Arabinanase/levansucrase/invertase"/>
    <property type="match status" value="2"/>
</dbReference>
<gene>
    <name evidence="1" type="ORF">FHS57_005859</name>
</gene>
<sequence length="407" mass="47123">MMSTLSIVTSPPKSPSPFRGGGFLKPFSWKERGWGEVIHIFYFLLSFFFLQNATAQTVSPERMQQVYEEIKTPHKYGLIITPTTNEKKLDCPTVFRKGKGWYMTYLIYDGRGYETWLAKSNDLLNWTTLGRLLSFADTDTTHWDSNQRAGYVALQNTKWGGNYKLQKYDGRYWMPYLGSNTRGYEEGKLSLGMAFTTHPPHKVAEWQRLPKPTLTPDDPDVRWWENKKLYKSTVIWDKKKTTGYPFVLYYNANGDTSNNNPKYRLIERIGMAVSNDMKTWKRFGQDPVIDHQSGISGDAVLQKMGDLWVMFYFGAFWNDRKDAYNRFACSYDLVNWTKWQGADLIATSEPYDSMYAHKSYVIKHKGIVYHFYCAVNKHDQRGIAVATSKDVGKSTLNFVAPPPPKKK</sequence>
<keyword evidence="2" id="KW-1185">Reference proteome</keyword>
<accession>A0A7W6ETG6</accession>
<evidence type="ECO:0000313" key="1">
    <source>
        <dbReference type="EMBL" id="MBB3841830.1"/>
    </source>
</evidence>